<feature type="transmembrane region" description="Helical" evidence="8">
    <location>
        <begin position="183"/>
        <end position="203"/>
    </location>
</feature>
<sequence length="273" mass="32249">MKSAMIVLKEQIQHFFLIRRLSLYEIKSANQGNYLGVLWEIINPLIQIAIYWFVFGYGLRDRADIQMAEIEVPFVLWMVAGFIVWFFFFQSTIQGSKSIYKRLRMLSKMNFPMSVIPSFVIFSQLYIHLIMIVITMIFFNVSGFSINIYYLQLIYFAFATFAFTYALSLITSTLSTIVRDLHMLLASALRMVLYLSGVLWPIATIDMPSIQFIMKLNPLYYVISGYRAAYVGSEWYFISQWEYTIYFWILTFVLLIIGSTLHIKFRRHFIDFL</sequence>
<keyword evidence="4 8" id="KW-1003">Cell membrane</keyword>
<dbReference type="InterPro" id="IPR013525">
    <property type="entry name" value="ABC2_TM"/>
</dbReference>
<evidence type="ECO:0000256" key="4">
    <source>
        <dbReference type="ARBA" id="ARBA00022475"/>
    </source>
</evidence>
<evidence type="ECO:0000256" key="6">
    <source>
        <dbReference type="ARBA" id="ARBA00022989"/>
    </source>
</evidence>
<keyword evidence="5 8" id="KW-0812">Transmembrane</keyword>
<evidence type="ECO:0000259" key="9">
    <source>
        <dbReference type="PROSITE" id="PS51012"/>
    </source>
</evidence>
<keyword evidence="7 8" id="KW-0472">Membrane</keyword>
<name>A0ABX7VV15_9BACI</name>
<evidence type="ECO:0000313" key="10">
    <source>
        <dbReference type="EMBL" id="QTN00808.1"/>
    </source>
</evidence>
<feature type="domain" description="ABC transmembrane type-2" evidence="9">
    <location>
        <begin position="35"/>
        <end position="265"/>
    </location>
</feature>
<evidence type="ECO:0000256" key="1">
    <source>
        <dbReference type="ARBA" id="ARBA00004651"/>
    </source>
</evidence>
<protein>
    <recommendedName>
        <fullName evidence="8">Transport permease protein</fullName>
    </recommendedName>
</protein>
<evidence type="ECO:0000256" key="3">
    <source>
        <dbReference type="ARBA" id="ARBA00022448"/>
    </source>
</evidence>
<dbReference type="InterPro" id="IPR047817">
    <property type="entry name" value="ABC2_TM_bact-type"/>
</dbReference>
<dbReference type="RefSeq" id="WP_209365942.1">
    <property type="nucleotide sequence ID" value="NZ_CP046956.1"/>
</dbReference>
<keyword evidence="3 8" id="KW-0813">Transport</keyword>
<evidence type="ECO:0000256" key="7">
    <source>
        <dbReference type="ARBA" id="ARBA00023136"/>
    </source>
</evidence>
<comment type="subcellular location">
    <subcellularLocation>
        <location evidence="1 8">Cell membrane</location>
        <topology evidence="1 8">Multi-pass membrane protein</topology>
    </subcellularLocation>
</comment>
<dbReference type="PANTHER" id="PTHR30413">
    <property type="entry name" value="INNER MEMBRANE TRANSPORT PERMEASE"/>
    <property type="match status" value="1"/>
</dbReference>
<dbReference type="PROSITE" id="PS51012">
    <property type="entry name" value="ABC_TM2"/>
    <property type="match status" value="1"/>
</dbReference>
<feature type="transmembrane region" description="Helical" evidence="8">
    <location>
        <begin position="245"/>
        <end position="263"/>
    </location>
</feature>
<dbReference type="Proteomes" id="UP000665043">
    <property type="component" value="Chromosome"/>
</dbReference>
<feature type="transmembrane region" description="Helical" evidence="8">
    <location>
        <begin position="74"/>
        <end position="93"/>
    </location>
</feature>
<organism evidence="10 11">
    <name type="scientific">Sediminibacillus dalangtanensis</name>
    <dbReference type="NCBI Taxonomy" id="2729421"/>
    <lineage>
        <taxon>Bacteria</taxon>
        <taxon>Bacillati</taxon>
        <taxon>Bacillota</taxon>
        <taxon>Bacilli</taxon>
        <taxon>Bacillales</taxon>
        <taxon>Bacillaceae</taxon>
        <taxon>Sediminibacillus</taxon>
    </lineage>
</organism>
<feature type="transmembrane region" description="Helical" evidence="8">
    <location>
        <begin position="34"/>
        <end position="54"/>
    </location>
</feature>
<proteinExistence type="inferred from homology"/>
<accession>A0ABX7VV15</accession>
<gene>
    <name evidence="10" type="ORF">ERJ70_16885</name>
</gene>
<dbReference type="PANTHER" id="PTHR30413:SF10">
    <property type="entry name" value="CAPSULE POLYSACCHARIDE EXPORT INNER-MEMBRANE PROTEIN CTRC"/>
    <property type="match status" value="1"/>
</dbReference>
<evidence type="ECO:0000256" key="8">
    <source>
        <dbReference type="RuleBase" id="RU361157"/>
    </source>
</evidence>
<comment type="similarity">
    <text evidence="2 8">Belongs to the ABC-2 integral membrane protein family.</text>
</comment>
<reference evidence="10 11" key="1">
    <citation type="submission" date="2019-12" db="EMBL/GenBank/DDBJ databases">
        <title>The whole genome sequencing of a strain isolated from a Mars analog, Dalangtan Playa.</title>
        <authorList>
            <person name="Huang T."/>
        </authorList>
    </citation>
    <scope>NUCLEOTIDE SEQUENCE [LARGE SCALE GENOMIC DNA]</scope>
    <source>
        <strain evidence="10 11">DP4-553-S</strain>
    </source>
</reference>
<evidence type="ECO:0000256" key="5">
    <source>
        <dbReference type="ARBA" id="ARBA00022692"/>
    </source>
</evidence>
<feature type="transmembrane region" description="Helical" evidence="8">
    <location>
        <begin position="148"/>
        <end position="171"/>
    </location>
</feature>
<keyword evidence="6 8" id="KW-1133">Transmembrane helix</keyword>
<feature type="transmembrane region" description="Helical" evidence="8">
    <location>
        <begin position="114"/>
        <end position="142"/>
    </location>
</feature>
<dbReference type="Pfam" id="PF01061">
    <property type="entry name" value="ABC2_membrane"/>
    <property type="match status" value="1"/>
</dbReference>
<dbReference type="EMBL" id="CP046956">
    <property type="protein sequence ID" value="QTN00808.1"/>
    <property type="molecule type" value="Genomic_DNA"/>
</dbReference>
<evidence type="ECO:0000313" key="11">
    <source>
        <dbReference type="Proteomes" id="UP000665043"/>
    </source>
</evidence>
<keyword evidence="11" id="KW-1185">Reference proteome</keyword>
<evidence type="ECO:0000256" key="2">
    <source>
        <dbReference type="ARBA" id="ARBA00007783"/>
    </source>
</evidence>